<dbReference type="SUPFAM" id="SSF47699">
    <property type="entry name" value="Bifunctional inhibitor/lipid-transfer protein/seed storage 2S albumin"/>
    <property type="match status" value="1"/>
</dbReference>
<dbReference type="STRING" id="4555.A0A368RTC4"/>
<dbReference type="PANTHER" id="PTHR31731">
    <property type="match status" value="1"/>
</dbReference>
<dbReference type="EMBL" id="CM003534">
    <property type="protein sequence ID" value="RCV33432.1"/>
    <property type="molecule type" value="Genomic_DNA"/>
</dbReference>
<feature type="compositionally biased region" description="Pro residues" evidence="1">
    <location>
        <begin position="25"/>
        <end position="51"/>
    </location>
</feature>
<reference evidence="4" key="1">
    <citation type="journal article" date="2012" name="Nat. Biotechnol.">
        <title>Reference genome sequence of the model plant Setaria.</title>
        <authorList>
            <person name="Bennetzen J.L."/>
            <person name="Schmutz J."/>
            <person name="Wang H."/>
            <person name="Percifield R."/>
            <person name="Hawkins J."/>
            <person name="Pontaroli A.C."/>
            <person name="Estep M."/>
            <person name="Feng L."/>
            <person name="Vaughn J.N."/>
            <person name="Grimwood J."/>
            <person name="Jenkins J."/>
            <person name="Barry K."/>
            <person name="Lindquist E."/>
            <person name="Hellsten U."/>
            <person name="Deshpande S."/>
            <person name="Wang X."/>
            <person name="Wu X."/>
            <person name="Mitros T."/>
            <person name="Triplett J."/>
            <person name="Yang X."/>
            <person name="Ye C.Y."/>
            <person name="Mauro-Herrera M."/>
            <person name="Wang L."/>
            <person name="Li P."/>
            <person name="Sharma M."/>
            <person name="Sharma R."/>
            <person name="Ronald P.C."/>
            <person name="Panaud O."/>
            <person name="Kellogg E.A."/>
            <person name="Brutnell T.P."/>
            <person name="Doust A.N."/>
            <person name="Tuskan G.A."/>
            <person name="Rokhsar D."/>
            <person name="Devos K.M."/>
        </authorList>
    </citation>
    <scope>NUCLEOTIDE SEQUENCE [LARGE SCALE GENOMIC DNA]</scope>
    <source>
        <strain evidence="4">Yugu1</strain>
    </source>
</reference>
<dbReference type="Gene3D" id="1.10.110.10">
    <property type="entry name" value="Plant lipid-transfer and hydrophobic proteins"/>
    <property type="match status" value="1"/>
</dbReference>
<evidence type="ECO:0000313" key="4">
    <source>
        <dbReference type="EMBL" id="RCV33432.1"/>
    </source>
</evidence>
<feature type="chain" id="PRO_5016936073" description="Bifunctional inhibitor/plant lipid transfer protein/seed storage helical domain-containing protein" evidence="2">
    <location>
        <begin position="24"/>
        <end position="151"/>
    </location>
</feature>
<sequence>MAASKLALPLLVALAAALSMAAAQVPPPPPPPTAPSTTPPPPAVPPPPPPAAGNGTCPTNALGLRVCANLLNGLVRANLGLGPLVPAASDQQCCPLLGGLVGLDAAACLCAAIRNNAIPGIINFFVPLGLGLLLNHCGNTTVPAGVSCPPA</sequence>
<protein>
    <recommendedName>
        <fullName evidence="3">Bifunctional inhibitor/plant lipid transfer protein/seed storage helical domain-containing protein</fullName>
    </recommendedName>
</protein>
<dbReference type="InterPro" id="IPR016140">
    <property type="entry name" value="Bifunc_inhib/LTP/seed_store"/>
</dbReference>
<evidence type="ECO:0000256" key="1">
    <source>
        <dbReference type="SAM" id="MobiDB-lite"/>
    </source>
</evidence>
<dbReference type="InterPro" id="IPR051636">
    <property type="entry name" value="Plant_LTP/defense-related"/>
</dbReference>
<dbReference type="SMART" id="SM00499">
    <property type="entry name" value="AAI"/>
    <property type="match status" value="1"/>
</dbReference>
<gene>
    <name evidence="4" type="ORF">SETIT_7G083000v2</name>
</gene>
<dbReference type="InterPro" id="IPR036312">
    <property type="entry name" value="Bifun_inhib/LTP/seed_sf"/>
</dbReference>
<proteinExistence type="predicted"/>
<dbReference type="OrthoDB" id="689338at2759"/>
<dbReference type="Pfam" id="PF14547">
    <property type="entry name" value="Hydrophob_seed"/>
    <property type="match status" value="1"/>
</dbReference>
<feature type="domain" description="Bifunctional inhibitor/plant lipid transfer protein/seed storage helical" evidence="3">
    <location>
        <begin position="57"/>
        <end position="148"/>
    </location>
</feature>
<organism evidence="4">
    <name type="scientific">Setaria italica</name>
    <name type="common">Foxtail millet</name>
    <name type="synonym">Panicum italicum</name>
    <dbReference type="NCBI Taxonomy" id="4555"/>
    <lineage>
        <taxon>Eukaryota</taxon>
        <taxon>Viridiplantae</taxon>
        <taxon>Streptophyta</taxon>
        <taxon>Embryophyta</taxon>
        <taxon>Tracheophyta</taxon>
        <taxon>Spermatophyta</taxon>
        <taxon>Magnoliopsida</taxon>
        <taxon>Liliopsida</taxon>
        <taxon>Poales</taxon>
        <taxon>Poaceae</taxon>
        <taxon>PACMAD clade</taxon>
        <taxon>Panicoideae</taxon>
        <taxon>Panicodae</taxon>
        <taxon>Paniceae</taxon>
        <taxon>Cenchrinae</taxon>
        <taxon>Setaria</taxon>
    </lineage>
</organism>
<evidence type="ECO:0000256" key="2">
    <source>
        <dbReference type="SAM" id="SignalP"/>
    </source>
</evidence>
<dbReference type="KEGG" id="sita:101782367"/>
<name>A0A368RTC4_SETIT</name>
<reference evidence="4" key="2">
    <citation type="submission" date="2015-07" db="EMBL/GenBank/DDBJ databases">
        <authorList>
            <person name="Noorani M."/>
        </authorList>
    </citation>
    <scope>NUCLEOTIDE SEQUENCE</scope>
    <source>
        <strain evidence="4">Yugu1</strain>
    </source>
</reference>
<evidence type="ECO:0000259" key="3">
    <source>
        <dbReference type="SMART" id="SM00499"/>
    </source>
</evidence>
<keyword evidence="2" id="KW-0732">Signal</keyword>
<dbReference type="InterPro" id="IPR027923">
    <property type="entry name" value="Hydrophob_seed_dom"/>
</dbReference>
<feature type="signal peptide" evidence="2">
    <location>
        <begin position="1"/>
        <end position="23"/>
    </location>
</feature>
<dbReference type="AlphaFoldDB" id="A0A368RTC4"/>
<accession>A0A368RTC4</accession>
<feature type="region of interest" description="Disordered" evidence="1">
    <location>
        <begin position="23"/>
        <end position="56"/>
    </location>
</feature>